<comment type="caution">
    <text evidence="1">The sequence shown here is derived from an EMBL/GenBank/DDBJ whole genome shotgun (WGS) entry which is preliminary data.</text>
</comment>
<sequence>MAGRDAFSGGRTNVGWWITNETGTSFAADGDLMWGDSVADMMDETLGQIMQEFQRSWNRNPSLRELIAGLRFSASTADITP</sequence>
<dbReference type="Proteomes" id="UP000218842">
    <property type="component" value="Unassembled WGS sequence"/>
</dbReference>
<evidence type="ECO:0000313" key="2">
    <source>
        <dbReference type="Proteomes" id="UP000218842"/>
    </source>
</evidence>
<organism evidence="1 2">
    <name type="scientific">Mycobacterium avium subsp. hominissuis</name>
    <dbReference type="NCBI Taxonomy" id="439334"/>
    <lineage>
        <taxon>Bacteria</taxon>
        <taxon>Bacillati</taxon>
        <taxon>Actinomycetota</taxon>
        <taxon>Actinomycetes</taxon>
        <taxon>Mycobacteriales</taxon>
        <taxon>Mycobacteriaceae</taxon>
        <taxon>Mycobacterium</taxon>
        <taxon>Mycobacterium avium complex (MAC)</taxon>
    </lineage>
</organism>
<accession>A0A2A3L5G4</accession>
<evidence type="ECO:0000313" key="1">
    <source>
        <dbReference type="EMBL" id="PBJ31893.1"/>
    </source>
</evidence>
<protein>
    <submittedName>
        <fullName evidence="1">Uncharacterized protein</fullName>
    </submittedName>
</protein>
<name>A0A2A3L5G4_MYCAV</name>
<reference evidence="1 2" key="1">
    <citation type="journal article" date="2017" name="Genome Biol. Evol.">
        <title>Population Structure and Local Adaptation of MAC Lung Disease Agent Mycobacterium avium subsp. hominissuis.</title>
        <authorList>
            <person name="Yano H."/>
            <person name="Iwamoto T."/>
            <person name="Nishiuchi Y."/>
            <person name="Nakajima C."/>
            <person name="Starkova D.A."/>
            <person name="Mokrousov I."/>
            <person name="Narvskaya O."/>
            <person name="Yoshida S."/>
            <person name="Arikawa K."/>
            <person name="Nakanishi N."/>
            <person name="Osaki K."/>
            <person name="Nakagawa I."/>
            <person name="Ato M."/>
            <person name="Suzuki Y."/>
            <person name="Maruyama F."/>
        </authorList>
    </citation>
    <scope>NUCLEOTIDE SEQUENCE [LARGE SCALE GENOMIC DNA]</scope>
    <source>
        <strain evidence="1 2">OCU466</strain>
    </source>
</reference>
<proteinExistence type="predicted"/>
<gene>
    <name evidence="1" type="ORF">XV03_18750</name>
</gene>
<dbReference type="AlphaFoldDB" id="A0A2A3L5G4"/>
<dbReference type="EMBL" id="LBGZ01000119">
    <property type="protein sequence ID" value="PBJ31893.1"/>
    <property type="molecule type" value="Genomic_DNA"/>
</dbReference>